<accession>A0A212JTR2</accession>
<sequence>MAQEAVGIFAYIVSLILFIAYQIYRYTLTYSVFLILLSIFDAVMIALTYLEYRRIKSESIAK</sequence>
<gene>
    <name evidence="2" type="ORF">KL86CLO1_11699</name>
</gene>
<organism evidence="2">
    <name type="scientific">uncultured Eubacteriales bacterium</name>
    <dbReference type="NCBI Taxonomy" id="172733"/>
    <lineage>
        <taxon>Bacteria</taxon>
        <taxon>Bacillati</taxon>
        <taxon>Bacillota</taxon>
        <taxon>Clostridia</taxon>
        <taxon>Eubacteriales</taxon>
        <taxon>environmental samples</taxon>
    </lineage>
</organism>
<feature type="transmembrane region" description="Helical" evidence="1">
    <location>
        <begin position="30"/>
        <end position="50"/>
    </location>
</feature>
<proteinExistence type="predicted"/>
<protein>
    <submittedName>
        <fullName evidence="2">Uncharacterized protein</fullName>
    </submittedName>
</protein>
<feature type="transmembrane region" description="Helical" evidence="1">
    <location>
        <begin position="5"/>
        <end position="24"/>
    </location>
</feature>
<keyword evidence="1" id="KW-0812">Transmembrane</keyword>
<keyword evidence="1" id="KW-1133">Transmembrane helix</keyword>
<dbReference type="EMBL" id="FLUN01000001">
    <property type="protein sequence ID" value="SBW02812.1"/>
    <property type="molecule type" value="Genomic_DNA"/>
</dbReference>
<keyword evidence="1" id="KW-0472">Membrane</keyword>
<dbReference type="InterPro" id="IPR021125">
    <property type="entry name" value="DUF2127"/>
</dbReference>
<reference evidence="2" key="1">
    <citation type="submission" date="2016-04" db="EMBL/GenBank/DDBJ databases">
        <authorList>
            <person name="Evans L.H."/>
            <person name="Alamgir A."/>
            <person name="Owens N."/>
            <person name="Weber N.D."/>
            <person name="Virtaneva K."/>
            <person name="Barbian K."/>
            <person name="Babar A."/>
            <person name="Rosenke K."/>
        </authorList>
    </citation>
    <scope>NUCLEOTIDE SEQUENCE</scope>
    <source>
        <strain evidence="2">86</strain>
    </source>
</reference>
<name>A0A212JTR2_9FIRM</name>
<dbReference type="Pfam" id="PF09900">
    <property type="entry name" value="DUF2127"/>
    <property type="match status" value="1"/>
</dbReference>
<evidence type="ECO:0000313" key="2">
    <source>
        <dbReference type="EMBL" id="SBW02812.1"/>
    </source>
</evidence>
<dbReference type="AlphaFoldDB" id="A0A212JTR2"/>
<evidence type="ECO:0000256" key="1">
    <source>
        <dbReference type="SAM" id="Phobius"/>
    </source>
</evidence>